<gene>
    <name evidence="2" type="ORF">IWX90DRAFT_413823</name>
</gene>
<evidence type="ECO:0000256" key="1">
    <source>
        <dbReference type="SAM" id="MobiDB-lite"/>
    </source>
</evidence>
<feature type="compositionally biased region" description="Basic and acidic residues" evidence="1">
    <location>
        <begin position="561"/>
        <end position="574"/>
    </location>
</feature>
<feature type="region of interest" description="Disordered" evidence="1">
    <location>
        <begin position="548"/>
        <end position="577"/>
    </location>
</feature>
<dbReference type="EMBL" id="JBBWUH010000004">
    <property type="protein sequence ID" value="KAK8169387.1"/>
    <property type="molecule type" value="Genomic_DNA"/>
</dbReference>
<accession>A0ABR1XVF7</accession>
<feature type="region of interest" description="Disordered" evidence="1">
    <location>
        <begin position="360"/>
        <end position="383"/>
    </location>
</feature>
<feature type="compositionally biased region" description="Basic and acidic residues" evidence="1">
    <location>
        <begin position="365"/>
        <end position="374"/>
    </location>
</feature>
<protein>
    <submittedName>
        <fullName evidence="2">Uncharacterized protein</fullName>
    </submittedName>
</protein>
<keyword evidence="3" id="KW-1185">Reference proteome</keyword>
<proteinExistence type="predicted"/>
<reference evidence="2 3" key="1">
    <citation type="journal article" date="2022" name="G3 (Bethesda)">
        <title>Enemy or ally: a genomic approach to elucidate the lifestyle of Phyllosticta citrichinaensis.</title>
        <authorList>
            <person name="Buijs V.A."/>
            <person name="Groenewald J.Z."/>
            <person name="Haridas S."/>
            <person name="LaButti K.M."/>
            <person name="Lipzen A."/>
            <person name="Martin F.M."/>
            <person name="Barry K."/>
            <person name="Grigoriev I.V."/>
            <person name="Crous P.W."/>
            <person name="Seidl M.F."/>
        </authorList>
    </citation>
    <scope>NUCLEOTIDE SEQUENCE [LARGE SCALE GENOMIC DNA]</scope>
    <source>
        <strain evidence="2 3">CBS 129764</strain>
    </source>
</reference>
<dbReference type="Proteomes" id="UP001456524">
    <property type="component" value="Unassembled WGS sequence"/>
</dbReference>
<feature type="region of interest" description="Disordered" evidence="1">
    <location>
        <begin position="600"/>
        <end position="620"/>
    </location>
</feature>
<feature type="compositionally biased region" description="Basic and acidic residues" evidence="1">
    <location>
        <begin position="467"/>
        <end position="476"/>
    </location>
</feature>
<comment type="caution">
    <text evidence="2">The sequence shown here is derived from an EMBL/GenBank/DDBJ whole genome shotgun (WGS) entry which is preliminary data.</text>
</comment>
<organism evidence="2 3">
    <name type="scientific">Phyllosticta citrichinensis</name>
    <dbReference type="NCBI Taxonomy" id="1130410"/>
    <lineage>
        <taxon>Eukaryota</taxon>
        <taxon>Fungi</taxon>
        <taxon>Dikarya</taxon>
        <taxon>Ascomycota</taxon>
        <taxon>Pezizomycotina</taxon>
        <taxon>Dothideomycetes</taxon>
        <taxon>Dothideomycetes incertae sedis</taxon>
        <taxon>Botryosphaeriales</taxon>
        <taxon>Phyllostictaceae</taxon>
        <taxon>Phyllosticta</taxon>
    </lineage>
</organism>
<evidence type="ECO:0000313" key="2">
    <source>
        <dbReference type="EMBL" id="KAK8169387.1"/>
    </source>
</evidence>
<sequence>MNEIAFKIRTFPNITDMFNQALQKRQDNQCTFRASTAKWRSSVSCMVLIFNLPPHDIVGGRPPRESKQHCSVIFPTDCSSRSAPSPMKLMQLFGQKLPLHTSHLRVPPTLKMDALESFSPAHAEMTALEREASKQIQAILQFQAVLQSANRLLWPEMFQSELVQAARLLHFDLRPKLQRKATVEIADKFEYYADILVKVLACWHRRNQLLAIKLGLTIDDIPITARIGEEERREIFEAKAKTLPTLEGCEVNLLTALAFQSYFEACIPFKTTAKQRASSSQAEKQVCDCLASIRDHVNNVTLSAERLRNDAAAPWSRLSQTQASNASSITLSTVVESKGALAKSRSTQALRKVRRMLSRASLKTSEQDLPRKESSSNLRDTFQRMSRFVSQTSLSIDPRRPSSTPVQSGLVQGLSALPPASLVELEKKQVDIRVAFLRASDHGQRGDGRMEVNGFGQERQYYFHAQAEQKEDDRTSTPEPQSTSHSHRHRAVNHSNTLISSSNNKLTALNRNIPQVYTTTPPPEPSCIADPETQKVWWRGQAFEVLEGRSSSHVEGQVAEHTAKREHEEEKGEDSTAEQLNTLKAEARALALSVLEGTGPYDTGSHFGWEEDELGPQSAV</sequence>
<name>A0ABR1XVF7_9PEZI</name>
<evidence type="ECO:0000313" key="3">
    <source>
        <dbReference type="Proteomes" id="UP001456524"/>
    </source>
</evidence>
<feature type="region of interest" description="Disordered" evidence="1">
    <location>
        <begin position="467"/>
        <end position="495"/>
    </location>
</feature>